<reference evidence="1" key="1">
    <citation type="submission" date="2023-04" db="EMBL/GenBank/DDBJ databases">
        <title>Phytophthora fragariaefolia NBRC 109709.</title>
        <authorList>
            <person name="Ichikawa N."/>
            <person name="Sato H."/>
            <person name="Tonouchi N."/>
        </authorList>
    </citation>
    <scope>NUCLEOTIDE SEQUENCE</scope>
    <source>
        <strain evidence="1">NBRC 109709</strain>
    </source>
</reference>
<proteinExistence type="predicted"/>
<sequence>MHLPTQVSNATCATTLPIPDPKSTKVSKFVSVGIAASIAEPQLGKSYQHANLVQAQVHVAPRQTDSIQRHERSSYYRE</sequence>
<organism evidence="1 2">
    <name type="scientific">Phytophthora fragariaefolia</name>
    <dbReference type="NCBI Taxonomy" id="1490495"/>
    <lineage>
        <taxon>Eukaryota</taxon>
        <taxon>Sar</taxon>
        <taxon>Stramenopiles</taxon>
        <taxon>Oomycota</taxon>
        <taxon>Peronosporomycetes</taxon>
        <taxon>Peronosporales</taxon>
        <taxon>Peronosporaceae</taxon>
        <taxon>Phytophthora</taxon>
    </lineage>
</organism>
<evidence type="ECO:0000313" key="1">
    <source>
        <dbReference type="EMBL" id="GMF80773.1"/>
    </source>
</evidence>
<gene>
    <name evidence="1" type="ORF">Pfra01_002868800</name>
</gene>
<dbReference type="EMBL" id="BSXT01010552">
    <property type="protein sequence ID" value="GMF80773.1"/>
    <property type="molecule type" value="Genomic_DNA"/>
</dbReference>
<name>A0A9W6YLS5_9STRA</name>
<accession>A0A9W6YLS5</accession>
<evidence type="ECO:0000313" key="2">
    <source>
        <dbReference type="Proteomes" id="UP001165121"/>
    </source>
</evidence>
<dbReference type="AlphaFoldDB" id="A0A9W6YLS5"/>
<dbReference type="Proteomes" id="UP001165121">
    <property type="component" value="Unassembled WGS sequence"/>
</dbReference>
<keyword evidence="2" id="KW-1185">Reference proteome</keyword>
<protein>
    <submittedName>
        <fullName evidence="1">Unnamed protein product</fullName>
    </submittedName>
</protein>
<comment type="caution">
    <text evidence="1">The sequence shown here is derived from an EMBL/GenBank/DDBJ whole genome shotgun (WGS) entry which is preliminary data.</text>
</comment>